<evidence type="ECO:0000313" key="2">
    <source>
        <dbReference type="Proteomes" id="UP001233999"/>
    </source>
</evidence>
<feature type="non-terminal residue" evidence="1">
    <location>
        <position position="184"/>
    </location>
</feature>
<comment type="caution">
    <text evidence="1">The sequence shown here is derived from an EMBL/GenBank/DDBJ whole genome shotgun (WGS) entry which is preliminary data.</text>
</comment>
<gene>
    <name evidence="1" type="ORF">L9F63_013156</name>
</gene>
<dbReference type="Proteomes" id="UP001233999">
    <property type="component" value="Unassembled WGS sequence"/>
</dbReference>
<dbReference type="EMBL" id="JASPKZ010002321">
    <property type="protein sequence ID" value="KAJ9595660.1"/>
    <property type="molecule type" value="Genomic_DNA"/>
</dbReference>
<name>A0AAD8EM09_DIPPU</name>
<accession>A0AAD8EM09</accession>
<evidence type="ECO:0000313" key="1">
    <source>
        <dbReference type="EMBL" id="KAJ9595660.1"/>
    </source>
</evidence>
<organism evidence="1 2">
    <name type="scientific">Diploptera punctata</name>
    <name type="common">Pacific beetle cockroach</name>
    <dbReference type="NCBI Taxonomy" id="6984"/>
    <lineage>
        <taxon>Eukaryota</taxon>
        <taxon>Metazoa</taxon>
        <taxon>Ecdysozoa</taxon>
        <taxon>Arthropoda</taxon>
        <taxon>Hexapoda</taxon>
        <taxon>Insecta</taxon>
        <taxon>Pterygota</taxon>
        <taxon>Neoptera</taxon>
        <taxon>Polyneoptera</taxon>
        <taxon>Dictyoptera</taxon>
        <taxon>Blattodea</taxon>
        <taxon>Blaberoidea</taxon>
        <taxon>Blaberidae</taxon>
        <taxon>Diplopterinae</taxon>
        <taxon>Diploptera</taxon>
    </lineage>
</organism>
<sequence length="184" mass="21665">MALLGAIIPPDESRVQEIQSLAPPDWNSPTKYSTPTKSILNSSFSVRIWYSLFYLYLAYLPNTMLYTFIYLMIMYLSTMFSILVDSLENSIENTRLLFTATDSPVHSQEEERPEEVKESIKRFFIRNVENNLPDFLDTRIQEESFPEMKENYINSKDKSAEQKTFDDELMTYLRKCIIKHNELI</sequence>
<reference evidence="1" key="1">
    <citation type="journal article" date="2023" name="IScience">
        <title>Live-bearing cockroach genome reveals convergent evolutionary mechanisms linked to viviparity in insects and beyond.</title>
        <authorList>
            <person name="Fouks B."/>
            <person name="Harrison M.C."/>
            <person name="Mikhailova A.A."/>
            <person name="Marchal E."/>
            <person name="English S."/>
            <person name="Carruthers M."/>
            <person name="Jennings E.C."/>
            <person name="Chiamaka E.L."/>
            <person name="Frigard R.A."/>
            <person name="Pippel M."/>
            <person name="Attardo G.M."/>
            <person name="Benoit J.B."/>
            <person name="Bornberg-Bauer E."/>
            <person name="Tobe S.S."/>
        </authorList>
    </citation>
    <scope>NUCLEOTIDE SEQUENCE</scope>
    <source>
        <strain evidence="1">Stay&amp;Tobe</strain>
    </source>
</reference>
<proteinExistence type="predicted"/>
<dbReference type="AlphaFoldDB" id="A0AAD8EM09"/>
<keyword evidence="2" id="KW-1185">Reference proteome</keyword>
<protein>
    <submittedName>
        <fullName evidence="1">Uncharacterized protein</fullName>
    </submittedName>
</protein>
<reference evidence="1" key="2">
    <citation type="submission" date="2023-05" db="EMBL/GenBank/DDBJ databases">
        <authorList>
            <person name="Fouks B."/>
        </authorList>
    </citation>
    <scope>NUCLEOTIDE SEQUENCE</scope>
    <source>
        <strain evidence="1">Stay&amp;Tobe</strain>
        <tissue evidence="1">Testes</tissue>
    </source>
</reference>